<name>A0A1B9BVP3_9PROT</name>
<reference evidence="7 8" key="1">
    <citation type="submission" date="2016-07" db="EMBL/GenBank/DDBJ databases">
        <title>Draft genome of a psychrotolerant acidophile Acidithiobacillus ferrivorans strain YL15.</title>
        <authorList>
            <person name="Peng T."/>
            <person name="Ma L."/>
            <person name="Nan M."/>
            <person name="An N."/>
            <person name="Wang M."/>
            <person name="Qiu G."/>
            <person name="Zeng W."/>
        </authorList>
    </citation>
    <scope>NUCLEOTIDE SEQUENCE [LARGE SCALE GENOMIC DNA]</scope>
    <source>
        <strain evidence="7 8">YL15</strain>
    </source>
</reference>
<evidence type="ECO:0000256" key="5">
    <source>
        <dbReference type="SAM" id="Phobius"/>
    </source>
</evidence>
<feature type="transmembrane region" description="Helical" evidence="5">
    <location>
        <begin position="234"/>
        <end position="255"/>
    </location>
</feature>
<dbReference type="AlphaFoldDB" id="A0A1B9BVP3"/>
<sequence length="410" mass="46941">MELNYGKNFQDMVVTKLSREDILVVLLGLQMFWAFYTIAFSSISGGIFFAYFIFSGKWKDLDALRSKSWFWLALAIMYWAPTTLLWSIDKVSGSNELRSLWFYGLLLCGATIRWTDRRLRIILMMFVVGAMTNLIVAIMEYIDIWPLTAYDPRQGLVGYSYRVFLGVDTVPLILFMLYDIKNKFLFSRSLYPAIIGTLLVFQIALTQGRTGQAILAILLIPFLYLVFEKYRKVLVLSVVGVFIIGAVSVVFSPFIQVRWLHVVKDIYEFYNGHPDTDVGLRFVFWDAAFHMAESHILFGVGPGSFWDYTVRFIKAGVVPHISPVTWGQIEPHNSFLAYLTSYGLIGLSLFVGLIVVLWRRAWESRLRPASYFQLAMISSFVIGSFSDVMIFRFACVAPFMVAMAINDVKC</sequence>
<protein>
    <recommendedName>
        <fullName evidence="6">O-antigen ligase-related domain-containing protein</fullName>
    </recommendedName>
</protein>
<evidence type="ECO:0000256" key="1">
    <source>
        <dbReference type="ARBA" id="ARBA00004141"/>
    </source>
</evidence>
<evidence type="ECO:0000256" key="3">
    <source>
        <dbReference type="ARBA" id="ARBA00022989"/>
    </source>
</evidence>
<feature type="transmembrane region" description="Helical" evidence="5">
    <location>
        <begin position="370"/>
        <end position="394"/>
    </location>
</feature>
<dbReference type="InterPro" id="IPR007016">
    <property type="entry name" value="O-antigen_ligase-rel_domated"/>
</dbReference>
<accession>A0A1B9BVP3</accession>
<feature type="transmembrane region" description="Helical" evidence="5">
    <location>
        <begin position="33"/>
        <end position="56"/>
    </location>
</feature>
<proteinExistence type="predicted"/>
<keyword evidence="3 5" id="KW-1133">Transmembrane helix</keyword>
<dbReference type="PANTHER" id="PTHR37422:SF17">
    <property type="entry name" value="O-ANTIGEN LIGASE"/>
    <property type="match status" value="1"/>
</dbReference>
<dbReference type="Proteomes" id="UP000093129">
    <property type="component" value="Unassembled WGS sequence"/>
</dbReference>
<evidence type="ECO:0000256" key="2">
    <source>
        <dbReference type="ARBA" id="ARBA00022692"/>
    </source>
</evidence>
<keyword evidence="4 5" id="KW-0472">Membrane</keyword>
<feature type="transmembrane region" description="Helical" evidence="5">
    <location>
        <begin position="211"/>
        <end position="227"/>
    </location>
</feature>
<organism evidence="7 8">
    <name type="scientific">Acidithiobacillus ferrivorans</name>
    <dbReference type="NCBI Taxonomy" id="160808"/>
    <lineage>
        <taxon>Bacteria</taxon>
        <taxon>Pseudomonadati</taxon>
        <taxon>Pseudomonadota</taxon>
        <taxon>Acidithiobacillia</taxon>
        <taxon>Acidithiobacillales</taxon>
        <taxon>Acidithiobacillaceae</taxon>
        <taxon>Acidithiobacillus</taxon>
    </lineage>
</organism>
<comment type="caution">
    <text evidence="7">The sequence shown here is derived from an EMBL/GenBank/DDBJ whole genome shotgun (WGS) entry which is preliminary data.</text>
</comment>
<feature type="transmembrane region" description="Helical" evidence="5">
    <location>
        <begin position="335"/>
        <end position="358"/>
    </location>
</feature>
<feature type="transmembrane region" description="Helical" evidence="5">
    <location>
        <begin position="185"/>
        <end position="205"/>
    </location>
</feature>
<comment type="subcellular location">
    <subcellularLocation>
        <location evidence="1">Membrane</location>
        <topology evidence="1">Multi-pass membrane protein</topology>
    </subcellularLocation>
</comment>
<evidence type="ECO:0000313" key="8">
    <source>
        <dbReference type="Proteomes" id="UP000093129"/>
    </source>
</evidence>
<feature type="transmembrane region" description="Helical" evidence="5">
    <location>
        <begin position="68"/>
        <end position="88"/>
    </location>
</feature>
<dbReference type="RefSeq" id="WP_065414144.1">
    <property type="nucleotide sequence ID" value="NZ_MASQ01000128.1"/>
</dbReference>
<dbReference type="PANTHER" id="PTHR37422">
    <property type="entry name" value="TEICHURONIC ACID BIOSYNTHESIS PROTEIN TUAE"/>
    <property type="match status" value="1"/>
</dbReference>
<evidence type="ECO:0000313" key="7">
    <source>
        <dbReference type="EMBL" id="OCB01766.1"/>
    </source>
</evidence>
<feature type="transmembrane region" description="Helical" evidence="5">
    <location>
        <begin position="159"/>
        <end position="178"/>
    </location>
</feature>
<gene>
    <name evidence="7" type="ORF">BBC27_02700</name>
</gene>
<dbReference type="GO" id="GO:0016020">
    <property type="term" value="C:membrane"/>
    <property type="evidence" value="ECO:0007669"/>
    <property type="project" value="UniProtKB-SubCell"/>
</dbReference>
<keyword evidence="2 5" id="KW-0812">Transmembrane</keyword>
<dbReference type="EMBL" id="MASQ01000128">
    <property type="protein sequence ID" value="OCB01766.1"/>
    <property type="molecule type" value="Genomic_DNA"/>
</dbReference>
<feature type="transmembrane region" description="Helical" evidence="5">
    <location>
        <begin position="122"/>
        <end position="139"/>
    </location>
</feature>
<evidence type="ECO:0000256" key="4">
    <source>
        <dbReference type="ARBA" id="ARBA00023136"/>
    </source>
</evidence>
<dbReference type="Pfam" id="PF04932">
    <property type="entry name" value="Wzy_C"/>
    <property type="match status" value="1"/>
</dbReference>
<dbReference type="InterPro" id="IPR051533">
    <property type="entry name" value="WaaL-like"/>
</dbReference>
<evidence type="ECO:0000259" key="6">
    <source>
        <dbReference type="Pfam" id="PF04932"/>
    </source>
</evidence>
<feature type="domain" description="O-antigen ligase-related" evidence="6">
    <location>
        <begin position="198"/>
        <end position="351"/>
    </location>
</feature>